<name>A0A4R7PGN2_9GAMM</name>
<dbReference type="EMBL" id="SOBT01000008">
    <property type="protein sequence ID" value="TDU32899.1"/>
    <property type="molecule type" value="Genomic_DNA"/>
</dbReference>
<dbReference type="PANTHER" id="PTHR33473:SF19">
    <property type="entry name" value="ATP-DEPENDENT CLP PROTEASE ADAPTER PROTEIN CLPS"/>
    <property type="match status" value="1"/>
</dbReference>
<evidence type="ECO:0000313" key="3">
    <source>
        <dbReference type="EMBL" id="TDU32899.1"/>
    </source>
</evidence>
<dbReference type="HAMAP" id="MF_00302">
    <property type="entry name" value="ClpS"/>
    <property type="match status" value="1"/>
</dbReference>
<dbReference type="GO" id="GO:0030163">
    <property type="term" value="P:protein catabolic process"/>
    <property type="evidence" value="ECO:0007669"/>
    <property type="project" value="InterPro"/>
</dbReference>
<evidence type="ECO:0000256" key="1">
    <source>
        <dbReference type="HAMAP-Rule" id="MF_00302"/>
    </source>
</evidence>
<organism evidence="3 4">
    <name type="scientific">Panacagrimonas perspica</name>
    <dbReference type="NCBI Taxonomy" id="381431"/>
    <lineage>
        <taxon>Bacteria</taxon>
        <taxon>Pseudomonadati</taxon>
        <taxon>Pseudomonadota</taxon>
        <taxon>Gammaproteobacteria</taxon>
        <taxon>Nevskiales</taxon>
        <taxon>Nevskiaceae</taxon>
        <taxon>Panacagrimonas</taxon>
    </lineage>
</organism>
<dbReference type="GO" id="GO:0006508">
    <property type="term" value="P:proteolysis"/>
    <property type="evidence" value="ECO:0007669"/>
    <property type="project" value="UniProtKB-UniRule"/>
</dbReference>
<reference evidence="3 4" key="1">
    <citation type="submission" date="2019-03" db="EMBL/GenBank/DDBJ databases">
        <title>Genomic Encyclopedia of Type Strains, Phase IV (KMG-IV): sequencing the most valuable type-strain genomes for metagenomic binning, comparative biology and taxonomic classification.</title>
        <authorList>
            <person name="Goeker M."/>
        </authorList>
    </citation>
    <scope>NUCLEOTIDE SEQUENCE [LARGE SCALE GENOMIC DNA]</scope>
    <source>
        <strain evidence="3 4">DSM 26377</strain>
    </source>
</reference>
<keyword evidence="3" id="KW-0645">Protease</keyword>
<dbReference type="SUPFAM" id="SSF54736">
    <property type="entry name" value="ClpS-like"/>
    <property type="match status" value="1"/>
</dbReference>
<dbReference type="AlphaFoldDB" id="A0A4R7PGN2"/>
<comment type="function">
    <text evidence="1">Involved in the modulation of the specificity of the ClpAP-mediated ATP-dependent protein degradation.</text>
</comment>
<dbReference type="RefSeq" id="WP_133881374.1">
    <property type="nucleotide sequence ID" value="NZ_MWIN01000036.1"/>
</dbReference>
<comment type="subunit">
    <text evidence="1">Binds to the N-terminal domain of the chaperone ClpA.</text>
</comment>
<accession>A0A4R7PGN2</accession>
<gene>
    <name evidence="1" type="primary">clpS</name>
    <name evidence="3" type="ORF">DFR24_2309</name>
</gene>
<comment type="caution">
    <text evidence="3">The sequence shown here is derived from an EMBL/GenBank/DDBJ whole genome shotgun (WGS) entry which is preliminary data.</text>
</comment>
<feature type="domain" description="Adaptor protein ClpS core" evidence="2">
    <location>
        <begin position="25"/>
        <end position="102"/>
    </location>
</feature>
<protein>
    <recommendedName>
        <fullName evidence="1">ATP-dependent Clp protease adapter protein ClpS</fullName>
    </recommendedName>
</protein>
<dbReference type="Gene3D" id="3.30.1390.10">
    <property type="match status" value="1"/>
</dbReference>
<dbReference type="InterPro" id="IPR014719">
    <property type="entry name" value="Ribosomal_bL12_C/ClpS-like"/>
</dbReference>
<dbReference type="FunFam" id="3.30.1390.10:FF:000002">
    <property type="entry name" value="ATP-dependent Clp protease adapter protein ClpS"/>
    <property type="match status" value="1"/>
</dbReference>
<dbReference type="PANTHER" id="PTHR33473">
    <property type="entry name" value="ATP-DEPENDENT CLP PROTEASE ADAPTER PROTEIN CLPS1, CHLOROPLASTIC"/>
    <property type="match status" value="1"/>
</dbReference>
<dbReference type="NCBIfam" id="NF000672">
    <property type="entry name" value="PRK00033.1-5"/>
    <property type="match status" value="1"/>
</dbReference>
<evidence type="ECO:0000313" key="4">
    <source>
        <dbReference type="Proteomes" id="UP000295341"/>
    </source>
</evidence>
<dbReference type="OrthoDB" id="9796121at2"/>
<proteinExistence type="inferred from homology"/>
<keyword evidence="4" id="KW-1185">Reference proteome</keyword>
<dbReference type="InterPro" id="IPR022935">
    <property type="entry name" value="ClpS"/>
</dbReference>
<evidence type="ECO:0000259" key="2">
    <source>
        <dbReference type="Pfam" id="PF02617"/>
    </source>
</evidence>
<dbReference type="Pfam" id="PF02617">
    <property type="entry name" value="ClpS"/>
    <property type="match status" value="1"/>
</dbReference>
<keyword evidence="3" id="KW-0378">Hydrolase</keyword>
<dbReference type="GO" id="GO:0008233">
    <property type="term" value="F:peptidase activity"/>
    <property type="evidence" value="ECO:0007669"/>
    <property type="project" value="UniProtKB-KW"/>
</dbReference>
<sequence length="108" mass="12070">MSDTPRIPPGSELDNVVEAAKPKTKQPPMFKVVVVNDDFTPMEFVVQVLQQFFHHTRESAVQIMLHVHTKGRGVAGVYPAEIAETKTAQVNAYARQHQHPLLTVLEKA</sequence>
<dbReference type="Proteomes" id="UP000295341">
    <property type="component" value="Unassembled WGS sequence"/>
</dbReference>
<comment type="similarity">
    <text evidence="1">Belongs to the ClpS family.</text>
</comment>
<dbReference type="InterPro" id="IPR003769">
    <property type="entry name" value="ClpS_core"/>
</dbReference>